<proteinExistence type="predicted"/>
<dbReference type="Proteomes" id="UP000501793">
    <property type="component" value="Chromosome"/>
</dbReference>
<organism evidence="1 2">
    <name type="scientific">Kyrpidia spormannii</name>
    <dbReference type="NCBI Taxonomy" id="2055160"/>
    <lineage>
        <taxon>Bacteria</taxon>
        <taxon>Bacillati</taxon>
        <taxon>Bacillota</taxon>
        <taxon>Bacilli</taxon>
        <taxon>Bacillales</taxon>
        <taxon>Alicyclobacillaceae</taxon>
        <taxon>Kyrpidia</taxon>
    </lineage>
</organism>
<protein>
    <submittedName>
        <fullName evidence="1">Uncharacterized protein</fullName>
    </submittedName>
</protein>
<reference evidence="1" key="1">
    <citation type="submission" date="2020-04" db="EMBL/GenBank/DDBJ databases">
        <authorList>
            <person name="Hogendoorn C."/>
        </authorList>
    </citation>
    <scope>NUCLEOTIDE SEQUENCE</scope>
    <source>
        <strain evidence="1">FAVT5</strain>
    </source>
</reference>
<keyword evidence="2" id="KW-1185">Reference proteome</keyword>
<gene>
    <name evidence="1" type="ORF">FAVT5_3227</name>
</gene>
<dbReference type="EMBL" id="LR792684">
    <property type="protein sequence ID" value="CAB3395115.1"/>
    <property type="molecule type" value="Genomic_DNA"/>
</dbReference>
<name>A0ACA8ZCE7_9BACL</name>
<evidence type="ECO:0000313" key="1">
    <source>
        <dbReference type="EMBL" id="CAB3395115.1"/>
    </source>
</evidence>
<evidence type="ECO:0000313" key="2">
    <source>
        <dbReference type="Proteomes" id="UP000501793"/>
    </source>
</evidence>
<sequence length="160" mass="18490">MNPEWRHDMASNDFYFLRGVKIQCQTGSILLDDQQISTGQPGEVTGVREAGTGYYTRKMEKLSSIIEVLNQRFGTDFTPADKLFFDQLEEDMLGDAEVVKSARSNTMENFAYAFEDVFMSKVIDRMGQNDKIFVKLMDDPEFRKVVKEWISRLVYEKARG</sequence>
<accession>A0ACA8ZCE7</accession>